<feature type="binding site" evidence="14">
    <location>
        <position position="263"/>
    </location>
    <ligand>
        <name>Mg(2+)</name>
        <dbReference type="ChEBI" id="CHEBI:18420"/>
    </ligand>
</feature>
<feature type="transmembrane region" description="Helical" evidence="12">
    <location>
        <begin position="259"/>
        <end position="278"/>
    </location>
</feature>
<dbReference type="AlphaFoldDB" id="A0A7U4QMB7"/>
<dbReference type="CDD" id="cd06852">
    <property type="entry name" value="GT_MraY"/>
    <property type="match status" value="1"/>
</dbReference>
<comment type="pathway">
    <text evidence="12">Cell wall biogenesis; peptidoglycan biosynthesis.</text>
</comment>
<reference evidence="15 16" key="1">
    <citation type="submission" date="2015-10" db="EMBL/GenBank/DDBJ databases">
        <title>Candidatus Desulfofervidus auxilii, a hydrogenotrophic sulfate-reducing bacterium involved in the thermophilic anaerobic oxidation of methane.</title>
        <authorList>
            <person name="Krukenberg V."/>
            <person name="Richter M."/>
            <person name="Wegener G."/>
        </authorList>
    </citation>
    <scope>NUCLEOTIDE SEQUENCE [LARGE SCALE GENOMIC DNA]</scope>
    <source>
        <strain evidence="15 16">HS1</strain>
    </source>
</reference>
<dbReference type="InterPro" id="IPR003524">
    <property type="entry name" value="PNAcMuramoyl-5peptid_Trfase"/>
</dbReference>
<dbReference type="EC" id="2.7.8.13" evidence="12 13"/>
<dbReference type="GO" id="GO:0005886">
    <property type="term" value="C:plasma membrane"/>
    <property type="evidence" value="ECO:0007669"/>
    <property type="project" value="UniProtKB-SubCell"/>
</dbReference>
<organism evidence="15 16">
    <name type="scientific">Desulfofervidus auxilii</name>
    <dbReference type="NCBI Taxonomy" id="1621989"/>
    <lineage>
        <taxon>Bacteria</taxon>
        <taxon>Pseudomonadati</taxon>
        <taxon>Thermodesulfobacteriota</taxon>
        <taxon>Candidatus Desulfofervidia</taxon>
        <taxon>Candidatus Desulfofervidales</taxon>
        <taxon>Candidatus Desulfofervidaceae</taxon>
        <taxon>Candidatus Desulfofervidus</taxon>
    </lineage>
</organism>
<feature type="transmembrane region" description="Helical" evidence="12">
    <location>
        <begin position="69"/>
        <end position="90"/>
    </location>
</feature>
<keyword evidence="6 12" id="KW-0133">Cell shape</keyword>
<evidence type="ECO:0000256" key="12">
    <source>
        <dbReference type="HAMAP-Rule" id="MF_00038"/>
    </source>
</evidence>
<keyword evidence="8 12" id="KW-1133">Transmembrane helix</keyword>
<evidence type="ECO:0000256" key="14">
    <source>
        <dbReference type="PIRSR" id="PIRSR600715-1"/>
    </source>
</evidence>
<dbReference type="EMBL" id="CP013015">
    <property type="protein sequence ID" value="AMM41983.1"/>
    <property type="molecule type" value="Genomic_DNA"/>
</dbReference>
<protein>
    <recommendedName>
        <fullName evidence="12 13">Phospho-N-acetylmuramoyl-pentapeptide-transferase</fullName>
        <ecNumber evidence="12 13">2.7.8.13</ecNumber>
    </recommendedName>
    <alternativeName>
        <fullName evidence="12">UDP-MurNAc-pentapeptide phosphotransferase</fullName>
    </alternativeName>
</protein>
<accession>A0A7U4QMB7</accession>
<feature type="transmembrane region" description="Helical" evidence="12">
    <location>
        <begin position="196"/>
        <end position="215"/>
    </location>
</feature>
<keyword evidence="11 12" id="KW-0961">Cell wall biogenesis/degradation</keyword>
<keyword evidence="10 12" id="KW-0131">Cell cycle</keyword>
<comment type="function">
    <text evidence="12">Catalyzes the initial step of the lipid cycle reactions in the biosynthesis of the cell wall peptidoglycan: transfers peptidoglycan precursor phospho-MurNAc-pentapeptide from UDP-MurNAc-pentapeptide onto the lipid carrier undecaprenyl phosphate, yielding undecaprenyl-pyrophosphoryl-MurNAc-pentapeptide, known as lipid I.</text>
</comment>
<evidence type="ECO:0000313" key="16">
    <source>
        <dbReference type="Proteomes" id="UP000070560"/>
    </source>
</evidence>
<keyword evidence="3 12" id="KW-0132">Cell division</keyword>
<dbReference type="UniPathway" id="UPA00219"/>
<dbReference type="GO" id="GO:0008360">
    <property type="term" value="P:regulation of cell shape"/>
    <property type="evidence" value="ECO:0007669"/>
    <property type="project" value="UniProtKB-KW"/>
</dbReference>
<evidence type="ECO:0000256" key="3">
    <source>
        <dbReference type="ARBA" id="ARBA00022618"/>
    </source>
</evidence>
<dbReference type="InterPro" id="IPR000715">
    <property type="entry name" value="Glycosyl_transferase_4"/>
</dbReference>
<dbReference type="RefSeq" id="WP_066065366.1">
    <property type="nucleotide sequence ID" value="NZ_CP013015.1"/>
</dbReference>
<feature type="transmembrane region" description="Helical" evidence="12">
    <location>
        <begin position="96"/>
        <end position="114"/>
    </location>
</feature>
<comment type="subcellular location">
    <subcellularLocation>
        <location evidence="12">Cell membrane</location>
        <topology evidence="12">Multi-pass membrane protein</topology>
    </subcellularLocation>
    <subcellularLocation>
        <location evidence="1">Membrane</location>
        <topology evidence="1">Multi-pass membrane protein</topology>
    </subcellularLocation>
</comment>
<evidence type="ECO:0000256" key="4">
    <source>
        <dbReference type="ARBA" id="ARBA00022679"/>
    </source>
</evidence>
<evidence type="ECO:0000256" key="1">
    <source>
        <dbReference type="ARBA" id="ARBA00004141"/>
    </source>
</evidence>
<keyword evidence="4 12" id="KW-0808">Transferase</keyword>
<feature type="binding site" evidence="14">
    <location>
        <position position="188"/>
    </location>
    <ligand>
        <name>Mg(2+)</name>
        <dbReference type="ChEBI" id="CHEBI:18420"/>
    </ligand>
</feature>
<keyword evidence="9 12" id="KW-0472">Membrane</keyword>
<keyword evidence="12 14" id="KW-0460">Magnesium</keyword>
<feature type="transmembrane region" description="Helical" evidence="12">
    <location>
        <begin position="134"/>
        <end position="150"/>
    </location>
</feature>
<dbReference type="PANTHER" id="PTHR22926">
    <property type="entry name" value="PHOSPHO-N-ACETYLMURAMOYL-PENTAPEPTIDE-TRANSFERASE"/>
    <property type="match status" value="1"/>
</dbReference>
<keyword evidence="7 12" id="KW-0573">Peptidoglycan synthesis</keyword>
<keyword evidence="12" id="KW-1003">Cell membrane</keyword>
<proteinExistence type="inferred from homology"/>
<evidence type="ECO:0000256" key="11">
    <source>
        <dbReference type="ARBA" id="ARBA00023316"/>
    </source>
</evidence>
<dbReference type="GO" id="GO:0071555">
    <property type="term" value="P:cell wall organization"/>
    <property type="evidence" value="ECO:0007669"/>
    <property type="project" value="UniProtKB-KW"/>
</dbReference>
<dbReference type="PROSITE" id="PS01347">
    <property type="entry name" value="MRAY_1"/>
    <property type="match status" value="1"/>
</dbReference>
<dbReference type="GO" id="GO:0046872">
    <property type="term" value="F:metal ion binding"/>
    <property type="evidence" value="ECO:0007669"/>
    <property type="project" value="UniProtKB-KW"/>
</dbReference>
<comment type="cofactor">
    <cofactor evidence="12 14">
        <name>Mg(2+)</name>
        <dbReference type="ChEBI" id="CHEBI:18420"/>
    </cofactor>
</comment>
<dbReference type="GO" id="GO:0051301">
    <property type="term" value="P:cell division"/>
    <property type="evidence" value="ECO:0007669"/>
    <property type="project" value="UniProtKB-KW"/>
</dbReference>
<feature type="transmembrane region" description="Helical" evidence="12">
    <location>
        <begin position="284"/>
        <end position="309"/>
    </location>
</feature>
<dbReference type="PROSITE" id="PS01348">
    <property type="entry name" value="MRAY_2"/>
    <property type="match status" value="1"/>
</dbReference>
<feature type="transmembrane region" description="Helical" evidence="12">
    <location>
        <begin position="335"/>
        <end position="354"/>
    </location>
</feature>
<evidence type="ECO:0000256" key="9">
    <source>
        <dbReference type="ARBA" id="ARBA00023136"/>
    </source>
</evidence>
<evidence type="ECO:0000256" key="2">
    <source>
        <dbReference type="ARBA" id="ARBA00005583"/>
    </source>
</evidence>
<dbReference type="OrthoDB" id="9805475at2"/>
<evidence type="ECO:0000256" key="5">
    <source>
        <dbReference type="ARBA" id="ARBA00022692"/>
    </source>
</evidence>
<keyword evidence="5 12" id="KW-0812">Transmembrane</keyword>
<dbReference type="Pfam" id="PF00953">
    <property type="entry name" value="Glycos_transf_4"/>
    <property type="match status" value="1"/>
</dbReference>
<comment type="catalytic activity">
    <reaction evidence="12">
        <text>UDP-N-acetyl-alpha-D-muramoyl-L-alanyl-gamma-D-glutamyl-meso-2,6-diaminopimeloyl-D-alanyl-D-alanine + di-trans,octa-cis-undecaprenyl phosphate = di-trans,octa-cis-undecaprenyl diphospho-N-acetyl-alpha-D-muramoyl-L-alanyl-D-glutamyl-meso-2,6-diaminopimeloyl-D-alanyl-D-alanine + UMP</text>
        <dbReference type="Rhea" id="RHEA:28386"/>
        <dbReference type="ChEBI" id="CHEBI:57865"/>
        <dbReference type="ChEBI" id="CHEBI:60392"/>
        <dbReference type="ChEBI" id="CHEBI:61386"/>
        <dbReference type="ChEBI" id="CHEBI:61387"/>
        <dbReference type="EC" id="2.7.8.13"/>
    </reaction>
</comment>
<evidence type="ECO:0000256" key="8">
    <source>
        <dbReference type="ARBA" id="ARBA00022989"/>
    </source>
</evidence>
<dbReference type="GO" id="GO:0008963">
    <property type="term" value="F:phospho-N-acetylmuramoyl-pentapeptide-transferase activity"/>
    <property type="evidence" value="ECO:0007669"/>
    <property type="project" value="UniProtKB-UniRule"/>
</dbReference>
<feature type="transmembrane region" description="Helical" evidence="12">
    <location>
        <begin position="27"/>
        <end position="48"/>
    </location>
</feature>
<evidence type="ECO:0000313" key="15">
    <source>
        <dbReference type="EMBL" id="AMM41983.1"/>
    </source>
</evidence>
<dbReference type="GO" id="GO:0009252">
    <property type="term" value="P:peptidoglycan biosynthetic process"/>
    <property type="evidence" value="ECO:0007669"/>
    <property type="project" value="UniProtKB-UniRule"/>
</dbReference>
<dbReference type="NCBIfam" id="TIGR00445">
    <property type="entry name" value="mraY"/>
    <property type="match status" value="1"/>
</dbReference>
<dbReference type="KEGG" id="daw:HS1_002197"/>
<evidence type="ECO:0000256" key="6">
    <source>
        <dbReference type="ARBA" id="ARBA00022960"/>
    </source>
</evidence>
<dbReference type="HAMAP" id="MF_00038">
    <property type="entry name" value="MraY"/>
    <property type="match status" value="1"/>
</dbReference>
<dbReference type="InterPro" id="IPR018480">
    <property type="entry name" value="PNAcMuramoyl-5peptid_Trfase_CS"/>
</dbReference>
<feature type="transmembrane region" description="Helical" evidence="12">
    <location>
        <begin position="227"/>
        <end position="252"/>
    </location>
</feature>
<name>A0A7U4QMB7_DESA2</name>
<evidence type="ECO:0000256" key="7">
    <source>
        <dbReference type="ARBA" id="ARBA00022984"/>
    </source>
</evidence>
<gene>
    <name evidence="12" type="primary">mraY</name>
    <name evidence="15" type="ORF">HS1_002197</name>
</gene>
<sequence>MIYHFLYPLHEYWIGFNVFRYITFRTAYAILTALLLSLYLVPWFMRLFQTKHWSKTKKAYEPQTHNSKIGIPTMGGIPILLSVFITVFLWSVLTNSFIWVLFLVCVLFGLIGFIDDYQKIKGGKGLSIKTKFGLQILSALIIGIILFKYLHFSTRLYVPFFKAFTPDLGYAYYFFLTLVIVGSSNAVNLTDGLDGLAIGPLSISFGSYLLLSYLAGHIKIANYLQVAYVPGIGEVAVFCGALMGACLGFLWYNTYPAEMFMGDVGSLSLGAVLGTVAIMVKQEILLMFIGGLFVLEAISVIIQVAYFRFTGGKRVFKMSPLHHHFELKGWSEPKIIVRFWIIGIILALTALSTLKLR</sequence>
<dbReference type="PANTHER" id="PTHR22926:SF5">
    <property type="entry name" value="PHOSPHO-N-ACETYLMURAMOYL-PENTAPEPTIDE-TRANSFERASE HOMOLOG"/>
    <property type="match status" value="1"/>
</dbReference>
<keyword evidence="16" id="KW-1185">Reference proteome</keyword>
<comment type="similarity">
    <text evidence="2 12">Belongs to the glycosyltransferase 4 family. MraY subfamily.</text>
</comment>
<evidence type="ECO:0000256" key="13">
    <source>
        <dbReference type="NCBIfam" id="TIGR00445"/>
    </source>
</evidence>
<evidence type="ECO:0000256" key="10">
    <source>
        <dbReference type="ARBA" id="ARBA00023306"/>
    </source>
</evidence>
<keyword evidence="12 14" id="KW-0479">Metal-binding</keyword>
<dbReference type="Proteomes" id="UP000070560">
    <property type="component" value="Chromosome"/>
</dbReference>
<feature type="transmembrane region" description="Helical" evidence="12">
    <location>
        <begin position="170"/>
        <end position="189"/>
    </location>
</feature>